<sequence length="222" mass="25420">MSADRLKNEYTASKLVAERTTIPVPKPLRLEYIEGCLAMTSELVDGVPFSSLAPHIRSLLYLDDYVQTFVLPQLKLLKSHTYGTIDGAVLPPRRVFDNYPGRQWFPRKSKEEEYHFTHNDLSQHNFLCDRHTGEVIAVIDWEFAGFYPGYFEAPLWRASYDEIEDDEDEIGQLLHFLESPNTSHTTRCVNNYQYSPTPTNNCWIRAGTSGFTTTCGTSRVLA</sequence>
<dbReference type="SUPFAM" id="SSF56112">
    <property type="entry name" value="Protein kinase-like (PK-like)"/>
    <property type="match status" value="1"/>
</dbReference>
<dbReference type="Gene3D" id="3.90.1200.10">
    <property type="match status" value="1"/>
</dbReference>
<proteinExistence type="predicted"/>
<dbReference type="InterPro" id="IPR051678">
    <property type="entry name" value="AGP_Transferase"/>
</dbReference>
<feature type="domain" description="Aminoglycoside phosphotransferase" evidence="1">
    <location>
        <begin position="111"/>
        <end position="151"/>
    </location>
</feature>
<evidence type="ECO:0000313" key="2">
    <source>
        <dbReference type="EMBL" id="KAJ8996177.1"/>
    </source>
</evidence>
<gene>
    <name evidence="2" type="ORF">HRR80_000912</name>
</gene>
<protein>
    <recommendedName>
        <fullName evidence="1">Aminoglycoside phosphotransferase domain-containing protein</fullName>
    </recommendedName>
</protein>
<accession>A0AAN6F624</accession>
<dbReference type="Proteomes" id="UP001161757">
    <property type="component" value="Unassembled WGS sequence"/>
</dbReference>
<dbReference type="InterPro" id="IPR011009">
    <property type="entry name" value="Kinase-like_dom_sf"/>
</dbReference>
<name>A0AAN6F624_EXODE</name>
<organism evidence="2 3">
    <name type="scientific">Exophiala dermatitidis</name>
    <name type="common">Black yeast-like fungus</name>
    <name type="synonym">Wangiella dermatitidis</name>
    <dbReference type="NCBI Taxonomy" id="5970"/>
    <lineage>
        <taxon>Eukaryota</taxon>
        <taxon>Fungi</taxon>
        <taxon>Dikarya</taxon>
        <taxon>Ascomycota</taxon>
        <taxon>Pezizomycotina</taxon>
        <taxon>Eurotiomycetes</taxon>
        <taxon>Chaetothyriomycetidae</taxon>
        <taxon>Chaetothyriales</taxon>
        <taxon>Herpotrichiellaceae</taxon>
        <taxon>Exophiala</taxon>
    </lineage>
</organism>
<dbReference type="AlphaFoldDB" id="A0AAN6F624"/>
<dbReference type="PANTHER" id="PTHR21310:SF15">
    <property type="entry name" value="AMINOGLYCOSIDE PHOSPHOTRANSFERASE DOMAIN-CONTAINING PROTEIN"/>
    <property type="match status" value="1"/>
</dbReference>
<evidence type="ECO:0000259" key="1">
    <source>
        <dbReference type="Pfam" id="PF01636"/>
    </source>
</evidence>
<reference evidence="2" key="1">
    <citation type="submission" date="2023-01" db="EMBL/GenBank/DDBJ databases">
        <title>Exophiala dermititidis isolated from Cystic Fibrosis Patient.</title>
        <authorList>
            <person name="Kurbessoian T."/>
            <person name="Crocker A."/>
            <person name="Murante D."/>
            <person name="Hogan D.A."/>
            <person name="Stajich J.E."/>
        </authorList>
    </citation>
    <scope>NUCLEOTIDE SEQUENCE</scope>
    <source>
        <strain evidence="2">Ex8</strain>
    </source>
</reference>
<dbReference type="InterPro" id="IPR002575">
    <property type="entry name" value="Aminoglycoside_PTrfase"/>
</dbReference>
<dbReference type="EMBL" id="JAJGCB010000001">
    <property type="protein sequence ID" value="KAJ8996177.1"/>
    <property type="molecule type" value="Genomic_DNA"/>
</dbReference>
<dbReference type="Pfam" id="PF01636">
    <property type="entry name" value="APH"/>
    <property type="match status" value="1"/>
</dbReference>
<comment type="caution">
    <text evidence="2">The sequence shown here is derived from an EMBL/GenBank/DDBJ whole genome shotgun (WGS) entry which is preliminary data.</text>
</comment>
<dbReference type="PANTHER" id="PTHR21310">
    <property type="entry name" value="AMINOGLYCOSIDE PHOSPHOTRANSFERASE-RELATED-RELATED"/>
    <property type="match status" value="1"/>
</dbReference>
<evidence type="ECO:0000313" key="3">
    <source>
        <dbReference type="Proteomes" id="UP001161757"/>
    </source>
</evidence>